<keyword evidence="2" id="KW-1185">Reference proteome</keyword>
<gene>
    <name evidence="1" type="primary">Dana\GF26772</name>
    <name evidence="1" type="ORF">GF26772</name>
</gene>
<proteinExistence type="predicted"/>
<sequence length="60" mass="6688">MVVLSPNGVIEPIPGTALDLETTPLWQQVSEELRREREMDELGQLFQQNLSLSPTVIGNP</sequence>
<reference evidence="1 2" key="1">
    <citation type="journal article" date="2007" name="Nature">
        <title>Evolution of genes and genomes on the Drosophila phylogeny.</title>
        <authorList>
            <consortium name="Drosophila 12 Genomes Consortium"/>
            <person name="Clark A.G."/>
            <person name="Eisen M.B."/>
            <person name="Smith D.R."/>
            <person name="Bergman C.M."/>
            <person name="Oliver B."/>
            <person name="Markow T.A."/>
            <person name="Kaufman T.C."/>
            <person name="Kellis M."/>
            <person name="Gelbart W."/>
            <person name="Iyer V.N."/>
            <person name="Pollard D.A."/>
            <person name="Sackton T.B."/>
            <person name="Larracuente A.M."/>
            <person name="Singh N.D."/>
            <person name="Abad J.P."/>
            <person name="Abt D.N."/>
            <person name="Adryan B."/>
            <person name="Aguade M."/>
            <person name="Akashi H."/>
            <person name="Anderson W.W."/>
            <person name="Aquadro C.F."/>
            <person name="Ardell D.H."/>
            <person name="Arguello R."/>
            <person name="Artieri C.G."/>
            <person name="Barbash D.A."/>
            <person name="Barker D."/>
            <person name="Barsanti P."/>
            <person name="Batterham P."/>
            <person name="Batzoglou S."/>
            <person name="Begun D."/>
            <person name="Bhutkar A."/>
            <person name="Blanco E."/>
            <person name="Bosak S.A."/>
            <person name="Bradley R.K."/>
            <person name="Brand A.D."/>
            <person name="Brent M.R."/>
            <person name="Brooks A.N."/>
            <person name="Brown R.H."/>
            <person name="Butlin R.K."/>
            <person name="Caggese C."/>
            <person name="Calvi B.R."/>
            <person name="Bernardo de Carvalho A."/>
            <person name="Caspi A."/>
            <person name="Castrezana S."/>
            <person name="Celniker S.E."/>
            <person name="Chang J.L."/>
            <person name="Chapple C."/>
            <person name="Chatterji S."/>
            <person name="Chinwalla A."/>
            <person name="Civetta A."/>
            <person name="Clifton S.W."/>
            <person name="Comeron J.M."/>
            <person name="Costello J.C."/>
            <person name="Coyne J.A."/>
            <person name="Daub J."/>
            <person name="David R.G."/>
            <person name="Delcher A.L."/>
            <person name="Delehaunty K."/>
            <person name="Do C.B."/>
            <person name="Ebling H."/>
            <person name="Edwards K."/>
            <person name="Eickbush T."/>
            <person name="Evans J.D."/>
            <person name="Filipski A."/>
            <person name="Findeiss S."/>
            <person name="Freyhult E."/>
            <person name="Fulton L."/>
            <person name="Fulton R."/>
            <person name="Garcia A.C."/>
            <person name="Gardiner A."/>
            <person name="Garfield D.A."/>
            <person name="Garvin B.E."/>
            <person name="Gibson G."/>
            <person name="Gilbert D."/>
            <person name="Gnerre S."/>
            <person name="Godfrey J."/>
            <person name="Good R."/>
            <person name="Gotea V."/>
            <person name="Gravely B."/>
            <person name="Greenberg A.J."/>
            <person name="Griffiths-Jones S."/>
            <person name="Gross S."/>
            <person name="Guigo R."/>
            <person name="Gustafson E.A."/>
            <person name="Haerty W."/>
            <person name="Hahn M.W."/>
            <person name="Halligan D.L."/>
            <person name="Halpern A.L."/>
            <person name="Halter G.M."/>
            <person name="Han M.V."/>
            <person name="Heger A."/>
            <person name="Hillier L."/>
            <person name="Hinrichs A.S."/>
            <person name="Holmes I."/>
            <person name="Hoskins R.A."/>
            <person name="Hubisz M.J."/>
            <person name="Hultmark D."/>
            <person name="Huntley M.A."/>
            <person name="Jaffe D.B."/>
            <person name="Jagadeeshan S."/>
            <person name="Jeck W.R."/>
            <person name="Johnson J."/>
            <person name="Jones C.D."/>
            <person name="Jordan W.C."/>
            <person name="Karpen G.H."/>
            <person name="Kataoka E."/>
            <person name="Keightley P.D."/>
            <person name="Kheradpour P."/>
            <person name="Kirkness E.F."/>
            <person name="Koerich L.B."/>
            <person name="Kristiansen K."/>
            <person name="Kudrna D."/>
            <person name="Kulathinal R.J."/>
            <person name="Kumar S."/>
            <person name="Kwok R."/>
            <person name="Lander E."/>
            <person name="Langley C.H."/>
            <person name="Lapoint R."/>
            <person name="Lazzaro B.P."/>
            <person name="Lee S.J."/>
            <person name="Levesque L."/>
            <person name="Li R."/>
            <person name="Lin C.F."/>
            <person name="Lin M.F."/>
            <person name="Lindblad-Toh K."/>
            <person name="Llopart A."/>
            <person name="Long M."/>
            <person name="Low L."/>
            <person name="Lozovsky E."/>
            <person name="Lu J."/>
            <person name="Luo M."/>
            <person name="Machado C.A."/>
            <person name="Makalowski W."/>
            <person name="Marzo M."/>
            <person name="Matsuda M."/>
            <person name="Matzkin L."/>
            <person name="McAllister B."/>
            <person name="McBride C.S."/>
            <person name="McKernan B."/>
            <person name="McKernan K."/>
            <person name="Mendez-Lago M."/>
            <person name="Minx P."/>
            <person name="Mollenhauer M.U."/>
            <person name="Montooth K."/>
            <person name="Mount S.M."/>
            <person name="Mu X."/>
            <person name="Myers E."/>
            <person name="Negre B."/>
            <person name="Newfeld S."/>
            <person name="Nielsen R."/>
            <person name="Noor M.A."/>
            <person name="O'Grady P."/>
            <person name="Pachter L."/>
            <person name="Papaceit M."/>
            <person name="Parisi M.J."/>
            <person name="Parisi M."/>
            <person name="Parts L."/>
            <person name="Pedersen J.S."/>
            <person name="Pesole G."/>
            <person name="Phillippy A.M."/>
            <person name="Ponting C.P."/>
            <person name="Pop M."/>
            <person name="Porcelli D."/>
            <person name="Powell J.R."/>
            <person name="Prohaska S."/>
            <person name="Pruitt K."/>
            <person name="Puig M."/>
            <person name="Quesneville H."/>
            <person name="Ram K.R."/>
            <person name="Rand D."/>
            <person name="Rasmussen M.D."/>
            <person name="Reed L.K."/>
            <person name="Reenan R."/>
            <person name="Reily A."/>
            <person name="Remington K.A."/>
            <person name="Rieger T.T."/>
            <person name="Ritchie M.G."/>
            <person name="Robin C."/>
            <person name="Rogers Y.H."/>
            <person name="Rohde C."/>
            <person name="Rozas J."/>
            <person name="Rubenfield M.J."/>
            <person name="Ruiz A."/>
            <person name="Russo S."/>
            <person name="Salzberg S.L."/>
            <person name="Sanchez-Gracia A."/>
            <person name="Saranga D.J."/>
            <person name="Sato H."/>
            <person name="Schaeffer S.W."/>
            <person name="Schatz M.C."/>
            <person name="Schlenke T."/>
            <person name="Schwartz R."/>
            <person name="Segarra C."/>
            <person name="Singh R.S."/>
            <person name="Sirot L."/>
            <person name="Sirota M."/>
            <person name="Sisneros N.B."/>
            <person name="Smith C.D."/>
            <person name="Smith T.F."/>
            <person name="Spieth J."/>
            <person name="Stage D.E."/>
            <person name="Stark A."/>
            <person name="Stephan W."/>
            <person name="Strausberg R.L."/>
            <person name="Strempel S."/>
            <person name="Sturgill D."/>
            <person name="Sutton G."/>
            <person name="Sutton G.G."/>
            <person name="Tao W."/>
            <person name="Teichmann S."/>
            <person name="Tobari Y.N."/>
            <person name="Tomimura Y."/>
            <person name="Tsolas J.M."/>
            <person name="Valente V.L."/>
            <person name="Venter E."/>
            <person name="Venter J.C."/>
            <person name="Vicario S."/>
            <person name="Vieira F.G."/>
            <person name="Vilella A.J."/>
            <person name="Villasante A."/>
            <person name="Walenz B."/>
            <person name="Wang J."/>
            <person name="Wasserman M."/>
            <person name="Watts T."/>
            <person name="Wilson D."/>
            <person name="Wilson R.K."/>
            <person name="Wing R.A."/>
            <person name="Wolfner M.F."/>
            <person name="Wong A."/>
            <person name="Wong G.K."/>
            <person name="Wu C.I."/>
            <person name="Wu G."/>
            <person name="Yamamoto D."/>
            <person name="Yang H.P."/>
            <person name="Yang S.P."/>
            <person name="Yorke J.A."/>
            <person name="Yoshida K."/>
            <person name="Zdobnov E."/>
            <person name="Zhang P."/>
            <person name="Zhang Y."/>
            <person name="Zimin A.V."/>
            <person name="Baldwin J."/>
            <person name="Abdouelleil A."/>
            <person name="Abdulkadir J."/>
            <person name="Abebe A."/>
            <person name="Abera B."/>
            <person name="Abreu J."/>
            <person name="Acer S.C."/>
            <person name="Aftuck L."/>
            <person name="Alexander A."/>
            <person name="An P."/>
            <person name="Anderson E."/>
            <person name="Anderson S."/>
            <person name="Arachi H."/>
            <person name="Azer M."/>
            <person name="Bachantsang P."/>
            <person name="Barry A."/>
            <person name="Bayul T."/>
            <person name="Berlin A."/>
            <person name="Bessette D."/>
            <person name="Bloom T."/>
            <person name="Blye J."/>
            <person name="Boguslavskiy L."/>
            <person name="Bonnet C."/>
            <person name="Boukhgalter B."/>
            <person name="Bourzgui I."/>
            <person name="Brown A."/>
            <person name="Cahill P."/>
            <person name="Channer S."/>
            <person name="Cheshatsang Y."/>
            <person name="Chuda L."/>
            <person name="Citroen M."/>
            <person name="Collymore A."/>
            <person name="Cooke P."/>
            <person name="Costello M."/>
            <person name="D'Aco K."/>
            <person name="Daza R."/>
            <person name="De Haan G."/>
            <person name="DeGray S."/>
            <person name="DeMaso C."/>
            <person name="Dhargay N."/>
            <person name="Dooley K."/>
            <person name="Dooley E."/>
            <person name="Doricent M."/>
            <person name="Dorje P."/>
            <person name="Dorjee K."/>
            <person name="Dupes A."/>
            <person name="Elong R."/>
            <person name="Falk J."/>
            <person name="Farina A."/>
            <person name="Faro S."/>
            <person name="Ferguson D."/>
            <person name="Fisher S."/>
            <person name="Foley C.D."/>
            <person name="Franke A."/>
            <person name="Friedrich D."/>
            <person name="Gadbois L."/>
            <person name="Gearin G."/>
            <person name="Gearin C.R."/>
            <person name="Giannoukos G."/>
            <person name="Goode T."/>
            <person name="Graham J."/>
            <person name="Grandbois E."/>
            <person name="Grewal S."/>
            <person name="Gyaltsen K."/>
            <person name="Hafez N."/>
            <person name="Hagos B."/>
            <person name="Hall J."/>
            <person name="Henson C."/>
            <person name="Hollinger A."/>
            <person name="Honan T."/>
            <person name="Huard M.D."/>
            <person name="Hughes L."/>
            <person name="Hurhula B."/>
            <person name="Husby M.E."/>
            <person name="Kamat A."/>
            <person name="Kanga B."/>
            <person name="Kashin S."/>
            <person name="Khazanovich D."/>
            <person name="Kisner P."/>
            <person name="Lance K."/>
            <person name="Lara M."/>
            <person name="Lee W."/>
            <person name="Lennon N."/>
            <person name="Letendre F."/>
            <person name="LeVine R."/>
            <person name="Lipovsky A."/>
            <person name="Liu X."/>
            <person name="Liu J."/>
            <person name="Liu S."/>
            <person name="Lokyitsang T."/>
            <person name="Lokyitsang Y."/>
            <person name="Lubonja R."/>
            <person name="Lui A."/>
            <person name="MacDonald P."/>
            <person name="Magnisalis V."/>
            <person name="Maru K."/>
            <person name="Matthews C."/>
            <person name="McCusker W."/>
            <person name="McDonough S."/>
            <person name="Mehta T."/>
            <person name="Meldrim J."/>
            <person name="Meneus L."/>
            <person name="Mihai O."/>
            <person name="Mihalev A."/>
            <person name="Mihova T."/>
            <person name="Mittelman R."/>
            <person name="Mlenga V."/>
            <person name="Montmayeur A."/>
            <person name="Mulrain L."/>
            <person name="Navidi A."/>
            <person name="Naylor J."/>
            <person name="Negash T."/>
            <person name="Nguyen T."/>
            <person name="Nguyen N."/>
            <person name="Nicol R."/>
            <person name="Norbu C."/>
            <person name="Norbu N."/>
            <person name="Novod N."/>
            <person name="O'Neill B."/>
            <person name="Osman S."/>
            <person name="Markiewicz E."/>
            <person name="Oyono O.L."/>
            <person name="Patti C."/>
            <person name="Phunkhang P."/>
            <person name="Pierre F."/>
            <person name="Priest M."/>
            <person name="Raghuraman S."/>
            <person name="Rege F."/>
            <person name="Reyes R."/>
            <person name="Rise C."/>
            <person name="Rogov P."/>
            <person name="Ross K."/>
            <person name="Ryan E."/>
            <person name="Settipalli S."/>
            <person name="Shea T."/>
            <person name="Sherpa N."/>
            <person name="Shi L."/>
            <person name="Shih D."/>
            <person name="Sparrow T."/>
            <person name="Spaulding J."/>
            <person name="Stalker J."/>
            <person name="Stange-Thomann N."/>
            <person name="Stavropoulos S."/>
            <person name="Stone C."/>
            <person name="Strader C."/>
            <person name="Tesfaye S."/>
            <person name="Thomson T."/>
            <person name="Thoulutsang Y."/>
            <person name="Thoulutsang D."/>
            <person name="Topham K."/>
            <person name="Topping I."/>
            <person name="Tsamla T."/>
            <person name="Vassiliev H."/>
            <person name="Vo A."/>
            <person name="Wangchuk T."/>
            <person name="Wangdi T."/>
            <person name="Weiand M."/>
            <person name="Wilkinson J."/>
            <person name="Wilson A."/>
            <person name="Yadav S."/>
            <person name="Young G."/>
            <person name="Yu Q."/>
            <person name="Zembek L."/>
            <person name="Zhong D."/>
            <person name="Zimmer A."/>
            <person name="Zwirko Z."/>
            <person name="Jaffe D.B."/>
            <person name="Alvarez P."/>
            <person name="Brockman W."/>
            <person name="Butler J."/>
            <person name="Chin C."/>
            <person name="Gnerre S."/>
            <person name="Grabherr M."/>
            <person name="Kleber M."/>
            <person name="Mauceli E."/>
            <person name="MacCallum I."/>
        </authorList>
    </citation>
    <scope>NUCLEOTIDE SEQUENCE [LARGE SCALE GENOMIC DNA]</scope>
    <source>
        <strain evidence="2">Tucson 14024-0371.13</strain>
    </source>
</reference>
<evidence type="ECO:0000313" key="1">
    <source>
        <dbReference type="EMBL" id="KPU81749.1"/>
    </source>
</evidence>
<dbReference type="AlphaFoldDB" id="A0A0P9AXD0"/>
<dbReference type="InParanoid" id="A0A0P9AXD0"/>
<dbReference type="EMBL" id="CH902637">
    <property type="protein sequence ID" value="KPU81749.1"/>
    <property type="molecule type" value="Genomic_DNA"/>
</dbReference>
<organism evidence="1 2">
    <name type="scientific">Drosophila ananassae</name>
    <name type="common">Fruit fly</name>
    <dbReference type="NCBI Taxonomy" id="7217"/>
    <lineage>
        <taxon>Eukaryota</taxon>
        <taxon>Metazoa</taxon>
        <taxon>Ecdysozoa</taxon>
        <taxon>Arthropoda</taxon>
        <taxon>Hexapoda</taxon>
        <taxon>Insecta</taxon>
        <taxon>Pterygota</taxon>
        <taxon>Neoptera</taxon>
        <taxon>Endopterygota</taxon>
        <taxon>Diptera</taxon>
        <taxon>Brachycera</taxon>
        <taxon>Muscomorpha</taxon>
        <taxon>Ephydroidea</taxon>
        <taxon>Drosophilidae</taxon>
        <taxon>Drosophila</taxon>
        <taxon>Sophophora</taxon>
    </lineage>
</organism>
<name>A0A0P9AXD0_DROAN</name>
<accession>A0A0P9AXD0</accession>
<dbReference type="Proteomes" id="UP000007801">
    <property type="component" value="Unassembled WGS sequence"/>
</dbReference>
<evidence type="ECO:0000313" key="2">
    <source>
        <dbReference type="Proteomes" id="UP000007801"/>
    </source>
</evidence>
<protein>
    <submittedName>
        <fullName evidence="1">Uncharacterized protein</fullName>
    </submittedName>
</protein>